<evidence type="ECO:0000256" key="1">
    <source>
        <dbReference type="ARBA" id="ARBA00022801"/>
    </source>
</evidence>
<dbReference type="GO" id="GO:0016788">
    <property type="term" value="F:hydrolase activity, acting on ester bonds"/>
    <property type="evidence" value="ECO:0007669"/>
    <property type="project" value="InterPro"/>
</dbReference>
<evidence type="ECO:0000313" key="4">
    <source>
        <dbReference type="Proteomes" id="UP000054279"/>
    </source>
</evidence>
<evidence type="ECO:0000313" key="3">
    <source>
        <dbReference type="EMBL" id="KIJ30526.1"/>
    </source>
</evidence>
<gene>
    <name evidence="3" type="ORF">M422DRAFT_36531</name>
</gene>
<organism evidence="3 4">
    <name type="scientific">Sphaerobolus stellatus (strain SS14)</name>
    <dbReference type="NCBI Taxonomy" id="990650"/>
    <lineage>
        <taxon>Eukaryota</taxon>
        <taxon>Fungi</taxon>
        <taxon>Dikarya</taxon>
        <taxon>Basidiomycota</taxon>
        <taxon>Agaricomycotina</taxon>
        <taxon>Agaricomycetes</taxon>
        <taxon>Phallomycetidae</taxon>
        <taxon>Geastrales</taxon>
        <taxon>Sphaerobolaceae</taxon>
        <taxon>Sphaerobolus</taxon>
    </lineage>
</organism>
<feature type="chain" id="PRO_5002205056" description="Acid phosphatase" evidence="2">
    <location>
        <begin position="17"/>
        <end position="378"/>
    </location>
</feature>
<dbReference type="EMBL" id="KN837260">
    <property type="protein sequence ID" value="KIJ30526.1"/>
    <property type="molecule type" value="Genomic_DNA"/>
</dbReference>
<evidence type="ECO:0000256" key="2">
    <source>
        <dbReference type="SAM" id="SignalP"/>
    </source>
</evidence>
<keyword evidence="2" id="KW-0732">Signal</keyword>
<reference evidence="3 4" key="1">
    <citation type="submission" date="2014-06" db="EMBL/GenBank/DDBJ databases">
        <title>Evolutionary Origins and Diversification of the Mycorrhizal Mutualists.</title>
        <authorList>
            <consortium name="DOE Joint Genome Institute"/>
            <consortium name="Mycorrhizal Genomics Consortium"/>
            <person name="Kohler A."/>
            <person name="Kuo A."/>
            <person name="Nagy L.G."/>
            <person name="Floudas D."/>
            <person name="Copeland A."/>
            <person name="Barry K.W."/>
            <person name="Cichocki N."/>
            <person name="Veneault-Fourrey C."/>
            <person name="LaButti K."/>
            <person name="Lindquist E.A."/>
            <person name="Lipzen A."/>
            <person name="Lundell T."/>
            <person name="Morin E."/>
            <person name="Murat C."/>
            <person name="Riley R."/>
            <person name="Ohm R."/>
            <person name="Sun H."/>
            <person name="Tunlid A."/>
            <person name="Henrissat B."/>
            <person name="Grigoriev I.V."/>
            <person name="Hibbett D.S."/>
            <person name="Martin F."/>
        </authorList>
    </citation>
    <scope>NUCLEOTIDE SEQUENCE [LARGE SCALE GENOMIC DNA]</scope>
    <source>
        <strain evidence="3 4">SS14</strain>
    </source>
</reference>
<keyword evidence="1" id="KW-0378">Hydrolase</keyword>
<evidence type="ECO:0008006" key="5">
    <source>
        <dbReference type="Google" id="ProtNLM"/>
    </source>
</evidence>
<protein>
    <recommendedName>
        <fullName evidence="5">Acid phosphatase</fullName>
    </recommendedName>
</protein>
<dbReference type="Pfam" id="PF04185">
    <property type="entry name" value="Phosphoesterase"/>
    <property type="match status" value="1"/>
</dbReference>
<dbReference type="PANTHER" id="PTHR31956">
    <property type="entry name" value="NON-SPECIFIC PHOSPHOLIPASE C4-RELATED"/>
    <property type="match status" value="1"/>
</dbReference>
<dbReference type="HOGENOM" id="CLU_027977_4_0_1"/>
<feature type="signal peptide" evidence="2">
    <location>
        <begin position="1"/>
        <end position="16"/>
    </location>
</feature>
<proteinExistence type="predicted"/>
<dbReference type="AlphaFoldDB" id="A0A0C9UYP5"/>
<dbReference type="InterPro" id="IPR007312">
    <property type="entry name" value="Phosphoesterase"/>
</dbReference>
<accession>A0A0C9UYP5</accession>
<sequence>MLTLTLLVGLLPSAFAASSQAFVAPSTSPFVASSNYVGVSNSTLPAPTIVKGQAFDRFIQIWLENTDFATASSSSTFQTLAKQGILLSNYFSTTHPSQPNYVAAAGGDFFGLADDNLHNIPANVSTIVDLLEAKSISWASYQENLPSNTFTGLNFASKNYVSGSGTYTYYYRKHSPTVSYLSVQNVPKRLALHRNFNDYVADLAANTLPQWLFVTPNIVNDAHDTTIDYTSSWLNYWLVPMLANANFNNNRTLILLTFDENSSSSINNQVYSLLLGGAIPASSKGTTDSTYYTHYSTLSTVQSNWGLGCLGRQDTNKTVSNVFSLVASKTGYKNTNVTTIPLTNKSGTIKGPLNPSNLGPWTAPNTAAVCAGGGSVFV</sequence>
<dbReference type="Proteomes" id="UP000054279">
    <property type="component" value="Unassembled WGS sequence"/>
</dbReference>
<dbReference type="PANTHER" id="PTHR31956:SF8">
    <property type="entry name" value="ACID PHOSPHATASE PHOA (AFU_ORTHOLOGUE AFUA_1G03570)"/>
    <property type="match status" value="1"/>
</dbReference>
<name>A0A0C9UYP5_SPHS4</name>
<keyword evidence="4" id="KW-1185">Reference proteome</keyword>
<dbReference type="Gene3D" id="3.40.720.10">
    <property type="entry name" value="Alkaline Phosphatase, subunit A"/>
    <property type="match status" value="1"/>
</dbReference>
<dbReference type="OrthoDB" id="5135119at2759"/>
<dbReference type="InterPro" id="IPR017850">
    <property type="entry name" value="Alkaline_phosphatase_core_sf"/>
</dbReference>
<dbReference type="GO" id="GO:0009395">
    <property type="term" value="P:phospholipid catabolic process"/>
    <property type="evidence" value="ECO:0007669"/>
    <property type="project" value="TreeGrafter"/>
</dbReference>